<name>A0A8B6FEC3_MYTGA</name>
<keyword evidence="2 6" id="KW-0472">Membrane</keyword>
<dbReference type="PANTHER" id="PTHR11640:SF31">
    <property type="entry name" value="IRREGULAR CHIASM C-ROUGHEST PROTEIN-RELATED"/>
    <property type="match status" value="1"/>
</dbReference>
<dbReference type="InterPro" id="IPR013783">
    <property type="entry name" value="Ig-like_fold"/>
</dbReference>
<dbReference type="InterPro" id="IPR051275">
    <property type="entry name" value="Cell_adhesion_signaling"/>
</dbReference>
<comment type="subcellular location">
    <subcellularLocation>
        <location evidence="1">Membrane</location>
        <topology evidence="1">Single-pass type I membrane protein</topology>
    </subcellularLocation>
</comment>
<evidence type="ECO:0000256" key="1">
    <source>
        <dbReference type="ARBA" id="ARBA00004479"/>
    </source>
</evidence>
<dbReference type="PROSITE" id="PS50835">
    <property type="entry name" value="IG_LIKE"/>
    <property type="match status" value="2"/>
</dbReference>
<evidence type="ECO:0000256" key="2">
    <source>
        <dbReference type="ARBA" id="ARBA00023136"/>
    </source>
</evidence>
<feature type="domain" description="Ig-like" evidence="7">
    <location>
        <begin position="122"/>
        <end position="205"/>
    </location>
</feature>
<keyword evidence="6" id="KW-0812">Transmembrane</keyword>
<dbReference type="GO" id="GO:0005911">
    <property type="term" value="C:cell-cell junction"/>
    <property type="evidence" value="ECO:0007669"/>
    <property type="project" value="TreeGrafter"/>
</dbReference>
<dbReference type="GO" id="GO:0098609">
    <property type="term" value="P:cell-cell adhesion"/>
    <property type="evidence" value="ECO:0007669"/>
    <property type="project" value="TreeGrafter"/>
</dbReference>
<accession>A0A8B6FEC3</accession>
<evidence type="ECO:0000313" key="9">
    <source>
        <dbReference type="Proteomes" id="UP000596742"/>
    </source>
</evidence>
<dbReference type="SUPFAM" id="SSF48726">
    <property type="entry name" value="Immunoglobulin"/>
    <property type="match status" value="3"/>
</dbReference>
<evidence type="ECO:0000256" key="3">
    <source>
        <dbReference type="ARBA" id="ARBA00023157"/>
    </source>
</evidence>
<dbReference type="EMBL" id="UYJE01006759">
    <property type="protein sequence ID" value="VDI48726.1"/>
    <property type="molecule type" value="Genomic_DNA"/>
</dbReference>
<dbReference type="Proteomes" id="UP000596742">
    <property type="component" value="Unassembled WGS sequence"/>
</dbReference>
<dbReference type="SMART" id="SM00409">
    <property type="entry name" value="IG"/>
    <property type="match status" value="3"/>
</dbReference>
<dbReference type="Gene3D" id="2.60.40.10">
    <property type="entry name" value="Immunoglobulins"/>
    <property type="match status" value="3"/>
</dbReference>
<evidence type="ECO:0000313" key="8">
    <source>
        <dbReference type="EMBL" id="VDI48726.1"/>
    </source>
</evidence>
<dbReference type="Pfam" id="PF13927">
    <property type="entry name" value="Ig_3"/>
    <property type="match status" value="1"/>
</dbReference>
<dbReference type="OrthoDB" id="6113407at2759"/>
<protein>
    <recommendedName>
        <fullName evidence="7">Ig-like domain-containing protein</fullName>
    </recommendedName>
</protein>
<keyword evidence="4" id="KW-0325">Glycoprotein</keyword>
<dbReference type="PANTHER" id="PTHR11640">
    <property type="entry name" value="NEPHRIN"/>
    <property type="match status" value="1"/>
</dbReference>
<evidence type="ECO:0000256" key="4">
    <source>
        <dbReference type="ARBA" id="ARBA00023180"/>
    </source>
</evidence>
<dbReference type="InterPro" id="IPR003599">
    <property type="entry name" value="Ig_sub"/>
</dbReference>
<evidence type="ECO:0000256" key="6">
    <source>
        <dbReference type="SAM" id="Phobius"/>
    </source>
</evidence>
<dbReference type="AlphaFoldDB" id="A0A8B6FEC3"/>
<dbReference type="InterPro" id="IPR007110">
    <property type="entry name" value="Ig-like_dom"/>
</dbReference>
<dbReference type="InterPro" id="IPR003598">
    <property type="entry name" value="Ig_sub2"/>
</dbReference>
<reference evidence="8" key="1">
    <citation type="submission" date="2018-11" db="EMBL/GenBank/DDBJ databases">
        <authorList>
            <person name="Alioto T."/>
            <person name="Alioto T."/>
        </authorList>
    </citation>
    <scope>NUCLEOTIDE SEQUENCE</scope>
</reference>
<proteinExistence type="predicted"/>
<dbReference type="SMART" id="SM00408">
    <property type="entry name" value="IGc2"/>
    <property type="match status" value="2"/>
</dbReference>
<dbReference type="GO" id="GO:0050839">
    <property type="term" value="F:cell adhesion molecule binding"/>
    <property type="evidence" value="ECO:0007669"/>
    <property type="project" value="TreeGrafter"/>
</dbReference>
<organism evidence="8 9">
    <name type="scientific">Mytilus galloprovincialis</name>
    <name type="common">Mediterranean mussel</name>
    <dbReference type="NCBI Taxonomy" id="29158"/>
    <lineage>
        <taxon>Eukaryota</taxon>
        <taxon>Metazoa</taxon>
        <taxon>Spiralia</taxon>
        <taxon>Lophotrochozoa</taxon>
        <taxon>Mollusca</taxon>
        <taxon>Bivalvia</taxon>
        <taxon>Autobranchia</taxon>
        <taxon>Pteriomorphia</taxon>
        <taxon>Mytilida</taxon>
        <taxon>Mytiloidea</taxon>
        <taxon>Mytilidae</taxon>
        <taxon>Mytilinae</taxon>
        <taxon>Mytilus</taxon>
    </lineage>
</organism>
<keyword evidence="3" id="KW-1015">Disulfide bond</keyword>
<gene>
    <name evidence="8" type="ORF">MGAL_10B030293</name>
</gene>
<keyword evidence="9" id="KW-1185">Reference proteome</keyword>
<sequence>MLNYKYFSKGETILLSCMSGAKTADWIGPAQNTTNPSLIEAVDDFGKQKIWQTTQYTNHRDINPNIHNFRRIRVVGTDSNGDFDLKISNASYYDIGLYRCAIDPVKGNPLTKSYVLQLKTPPSNLTIINETEKGTFIGNENHLLTLDCNVESGRPPETIYWKKERTILKTGGPRRNFYTFRPGRSDHNTNLTCEVTNAVLDRPLTKTVRLDIKYLPKVLMNPEQTMTVFERTNTKLCCEIDSNPNISFIFWSKDYKTIIDDAESSCLFLKNVTRQDSGNYTCLAGNEIGNGSDERSLIVFYPPSVYLEYKIFSVNESRRDIHCKGGGIPNNLTFSRVEHTSNFNEHIRFLEVSSDGIATLPFLNEIDRYQDTGVYSCSASNGVSDMEGNKFQRGEAQLVFDGPPVFAPDNKQLQYGEIGKPIEISVKVYTTSNITCHYMNAIGSVSPLESIRNISSKIVLMRIYFHGVYITVNGIEVTFHLANLHHFQTFNVTVCINRSTSSFIVEVRQLDYFPLEELSPQGIAIILLVTIIVILTAGMGIYLRHIKQQYSKRMITAINSQTFRTSVEESAQYMEVLNDSTIPNSSQENEIPMFSMVERTVVENRDTTLVSADQSSVSSDNDNSLSEHLDDGYEYPYTTLLVNIRTEDEHVYLRTRNSATLRNAAFERSSELTEEDVLPDGTKTHYCPNQRQANLNLNSDWNDSQETDNKCDQTFVHPKNKAVYINLLLKQ</sequence>
<keyword evidence="6" id="KW-1133">Transmembrane helix</keyword>
<keyword evidence="5" id="KW-0393">Immunoglobulin domain</keyword>
<dbReference type="GO" id="GO:0005886">
    <property type="term" value="C:plasma membrane"/>
    <property type="evidence" value="ECO:0007669"/>
    <property type="project" value="TreeGrafter"/>
</dbReference>
<feature type="transmembrane region" description="Helical" evidence="6">
    <location>
        <begin position="522"/>
        <end position="543"/>
    </location>
</feature>
<dbReference type="InterPro" id="IPR036179">
    <property type="entry name" value="Ig-like_dom_sf"/>
</dbReference>
<feature type="domain" description="Ig-like" evidence="7">
    <location>
        <begin position="216"/>
        <end position="298"/>
    </location>
</feature>
<evidence type="ECO:0000256" key="5">
    <source>
        <dbReference type="ARBA" id="ARBA00023319"/>
    </source>
</evidence>
<evidence type="ECO:0000259" key="7">
    <source>
        <dbReference type="PROSITE" id="PS50835"/>
    </source>
</evidence>
<comment type="caution">
    <text evidence="8">The sequence shown here is derived from an EMBL/GenBank/DDBJ whole genome shotgun (WGS) entry which is preliminary data.</text>
</comment>